<accession>W1NXK3</accession>
<sequence length="507" mass="57404">MVIAMEDKCQDGFEETPALLIFLRKSEEELVARMALVWLPPFSSSSIPQPTLFFFNRGRRGRRSAAAFTPQAPHPHLNCFCSHNNNEAPYSLAASSSSLREICCGRVPETILQRAEEIGFVRPTHVQQRSLPTLLSGRDCILHAQTGSGKTLAYLLVILSAIDVQQSAVQALVVVPSRELGMQVTKVARMLATRSMEFGMEQRSYTVMALLDGGMLKRHKIWFKAEPPQIVVATIDSLCQMIEKQDLKLDSLRVLVIDEVDFLFNSSKQVHSLRKLLTSYSAADRRQTIFSSASIPQHKHFVHDCIQQKWTKRDVVHIHLHPVEPMPSRLCHIFVTCKKEERLQTLLSLLQQDIPKTGIIFVNEQSQKSIMAGNPPPAAWIMEFLRTSSTEFSEIFLLEEGMSINARTLSLSEARQGRSLLVATDLASRGVDLPETTHIYNFDLPRTAIEYLHRAGRTGRRPFSDEMCTVTNLIAPEERFVLQRYENELMFECKEFVLHGAQEPRSC</sequence>
<dbReference type="SMART" id="SM00487">
    <property type="entry name" value="DEXDc"/>
    <property type="match status" value="1"/>
</dbReference>
<dbReference type="InterPro" id="IPR011545">
    <property type="entry name" value="DEAD/DEAH_box_helicase_dom"/>
</dbReference>
<dbReference type="Pfam" id="PF00270">
    <property type="entry name" value="DEAD"/>
    <property type="match status" value="1"/>
</dbReference>
<dbReference type="Pfam" id="PF00271">
    <property type="entry name" value="Helicase_C"/>
    <property type="match status" value="1"/>
</dbReference>
<dbReference type="GO" id="GO:0016787">
    <property type="term" value="F:hydrolase activity"/>
    <property type="evidence" value="ECO:0007669"/>
    <property type="project" value="UniProtKB-KW"/>
</dbReference>
<feature type="domain" description="Helicase C-terminal" evidence="8">
    <location>
        <begin position="342"/>
        <end position="504"/>
    </location>
</feature>
<dbReference type="eggNOG" id="KOG0327">
    <property type="taxonomic scope" value="Eukaryota"/>
</dbReference>
<evidence type="ECO:0000313" key="9">
    <source>
        <dbReference type="EMBL" id="ERM99414.1"/>
    </source>
</evidence>
<evidence type="ECO:0000256" key="5">
    <source>
        <dbReference type="ARBA" id="ARBA00022840"/>
    </source>
</evidence>
<dbReference type="PROSITE" id="PS51194">
    <property type="entry name" value="HELICASE_CTER"/>
    <property type="match status" value="1"/>
</dbReference>
<evidence type="ECO:0000313" key="10">
    <source>
        <dbReference type="Proteomes" id="UP000017836"/>
    </source>
</evidence>
<evidence type="ECO:0000256" key="1">
    <source>
        <dbReference type="ARBA" id="ARBA00012552"/>
    </source>
</evidence>
<evidence type="ECO:0000256" key="3">
    <source>
        <dbReference type="ARBA" id="ARBA00022801"/>
    </source>
</evidence>
<evidence type="ECO:0000256" key="2">
    <source>
        <dbReference type="ARBA" id="ARBA00022741"/>
    </source>
</evidence>
<dbReference type="CDD" id="cd00268">
    <property type="entry name" value="DEADc"/>
    <property type="match status" value="1"/>
</dbReference>
<dbReference type="Proteomes" id="UP000017836">
    <property type="component" value="Unassembled WGS sequence"/>
</dbReference>
<feature type="domain" description="Helicase ATP-binding" evidence="7">
    <location>
        <begin position="131"/>
        <end position="313"/>
    </location>
</feature>
<evidence type="ECO:0000259" key="7">
    <source>
        <dbReference type="PROSITE" id="PS51192"/>
    </source>
</evidence>
<keyword evidence="5" id="KW-0067">ATP-binding</keyword>
<keyword evidence="10" id="KW-1185">Reference proteome</keyword>
<evidence type="ECO:0000256" key="4">
    <source>
        <dbReference type="ARBA" id="ARBA00022806"/>
    </source>
</evidence>
<keyword evidence="3" id="KW-0378">Hydrolase</keyword>
<dbReference type="Gramene" id="ERM99414">
    <property type="protein sequence ID" value="ERM99414"/>
    <property type="gene ID" value="AMTR_s00131p00060240"/>
</dbReference>
<dbReference type="PANTHER" id="PTHR47963:SF10">
    <property type="entry name" value="ATP-DEPENDENT RNA HELICASE DDX6_DHH1"/>
    <property type="match status" value="1"/>
</dbReference>
<dbReference type="STRING" id="13333.W1NXK3"/>
<dbReference type="CDD" id="cd18787">
    <property type="entry name" value="SF2_C_DEAD"/>
    <property type="match status" value="1"/>
</dbReference>
<dbReference type="PANTHER" id="PTHR47963">
    <property type="entry name" value="DEAD-BOX ATP-DEPENDENT RNA HELICASE 47, MITOCHONDRIAL"/>
    <property type="match status" value="1"/>
</dbReference>
<keyword evidence="4" id="KW-0347">Helicase</keyword>
<dbReference type="InterPro" id="IPR001650">
    <property type="entry name" value="Helicase_C-like"/>
</dbReference>
<reference evidence="10" key="1">
    <citation type="journal article" date="2013" name="Science">
        <title>The Amborella genome and the evolution of flowering plants.</title>
        <authorList>
            <consortium name="Amborella Genome Project"/>
        </authorList>
    </citation>
    <scope>NUCLEOTIDE SEQUENCE [LARGE SCALE GENOMIC DNA]</scope>
</reference>
<dbReference type="GO" id="GO:0005524">
    <property type="term" value="F:ATP binding"/>
    <property type="evidence" value="ECO:0007669"/>
    <property type="project" value="UniProtKB-KW"/>
</dbReference>
<proteinExistence type="predicted"/>
<dbReference type="SMART" id="SM00490">
    <property type="entry name" value="HELICc"/>
    <property type="match status" value="1"/>
</dbReference>
<dbReference type="HOGENOM" id="CLU_003041_2_1_1"/>
<protein>
    <recommendedName>
        <fullName evidence="1">RNA helicase</fullName>
        <ecNumber evidence="1">3.6.4.13</ecNumber>
    </recommendedName>
</protein>
<evidence type="ECO:0000259" key="8">
    <source>
        <dbReference type="PROSITE" id="PS51194"/>
    </source>
</evidence>
<name>W1NXK3_AMBTC</name>
<comment type="catalytic activity">
    <reaction evidence="6">
        <text>ATP + H2O = ADP + phosphate + H(+)</text>
        <dbReference type="Rhea" id="RHEA:13065"/>
        <dbReference type="ChEBI" id="CHEBI:15377"/>
        <dbReference type="ChEBI" id="CHEBI:15378"/>
        <dbReference type="ChEBI" id="CHEBI:30616"/>
        <dbReference type="ChEBI" id="CHEBI:43474"/>
        <dbReference type="ChEBI" id="CHEBI:456216"/>
        <dbReference type="EC" id="3.6.4.13"/>
    </reaction>
</comment>
<evidence type="ECO:0000256" key="6">
    <source>
        <dbReference type="ARBA" id="ARBA00047984"/>
    </source>
</evidence>
<dbReference type="InterPro" id="IPR044742">
    <property type="entry name" value="DEAD/DEAH_RhlB"/>
</dbReference>
<dbReference type="PROSITE" id="PS51192">
    <property type="entry name" value="HELICASE_ATP_BIND_1"/>
    <property type="match status" value="1"/>
</dbReference>
<dbReference type="GO" id="GO:0003724">
    <property type="term" value="F:RNA helicase activity"/>
    <property type="evidence" value="ECO:0000318"/>
    <property type="project" value="GO_Central"/>
</dbReference>
<dbReference type="InterPro" id="IPR050547">
    <property type="entry name" value="DEAD_box_RNA_helicases"/>
</dbReference>
<dbReference type="InterPro" id="IPR014001">
    <property type="entry name" value="Helicase_ATP-bd"/>
</dbReference>
<dbReference type="OMA" id="RRFLHDC"/>
<gene>
    <name evidence="9" type="ORF">AMTR_s00131p00060240</name>
</gene>
<dbReference type="AlphaFoldDB" id="W1NXK3"/>
<dbReference type="GO" id="GO:0003729">
    <property type="term" value="F:mRNA binding"/>
    <property type="evidence" value="ECO:0000318"/>
    <property type="project" value="GO_Central"/>
</dbReference>
<dbReference type="InterPro" id="IPR027417">
    <property type="entry name" value="P-loop_NTPase"/>
</dbReference>
<dbReference type="SUPFAM" id="SSF52540">
    <property type="entry name" value="P-loop containing nucleoside triphosphate hydrolases"/>
    <property type="match status" value="1"/>
</dbReference>
<dbReference type="Gene3D" id="3.40.50.300">
    <property type="entry name" value="P-loop containing nucleotide triphosphate hydrolases"/>
    <property type="match status" value="2"/>
</dbReference>
<dbReference type="EC" id="3.6.4.13" evidence="1"/>
<dbReference type="EMBL" id="KI395019">
    <property type="protein sequence ID" value="ERM99414.1"/>
    <property type="molecule type" value="Genomic_DNA"/>
</dbReference>
<keyword evidence="2" id="KW-0547">Nucleotide-binding</keyword>
<organism evidence="9 10">
    <name type="scientific">Amborella trichopoda</name>
    <dbReference type="NCBI Taxonomy" id="13333"/>
    <lineage>
        <taxon>Eukaryota</taxon>
        <taxon>Viridiplantae</taxon>
        <taxon>Streptophyta</taxon>
        <taxon>Embryophyta</taxon>
        <taxon>Tracheophyta</taxon>
        <taxon>Spermatophyta</taxon>
        <taxon>Magnoliopsida</taxon>
        <taxon>Amborellales</taxon>
        <taxon>Amborellaceae</taxon>
        <taxon>Amborella</taxon>
    </lineage>
</organism>